<feature type="compositionally biased region" description="Basic residues" evidence="9">
    <location>
        <begin position="204"/>
        <end position="216"/>
    </location>
</feature>
<dbReference type="GO" id="GO:0016887">
    <property type="term" value="F:ATP hydrolysis activity"/>
    <property type="evidence" value="ECO:0007669"/>
    <property type="project" value="InterPro"/>
</dbReference>
<keyword evidence="12" id="KW-1185">Reference proteome</keyword>
<dbReference type="Gene3D" id="1.10.8.60">
    <property type="match status" value="1"/>
</dbReference>
<evidence type="ECO:0000256" key="5">
    <source>
        <dbReference type="ARBA" id="ARBA00022840"/>
    </source>
</evidence>
<dbReference type="AlphaFoldDB" id="A0AAD1X510"/>
<evidence type="ECO:0000256" key="8">
    <source>
        <dbReference type="HAMAP-Rule" id="MF_03023"/>
    </source>
</evidence>
<evidence type="ECO:0000256" key="7">
    <source>
        <dbReference type="ARBA" id="ARBA00023235"/>
    </source>
</evidence>
<proteinExistence type="inferred from homology"/>
<organism evidence="11 12">
    <name type="scientific">Euplotes crassus</name>
    <dbReference type="NCBI Taxonomy" id="5936"/>
    <lineage>
        <taxon>Eukaryota</taxon>
        <taxon>Sar</taxon>
        <taxon>Alveolata</taxon>
        <taxon>Ciliophora</taxon>
        <taxon>Intramacronucleata</taxon>
        <taxon>Spirotrichea</taxon>
        <taxon>Hypotrichia</taxon>
        <taxon>Euplotida</taxon>
        <taxon>Euplotidae</taxon>
        <taxon>Moneuplotes</taxon>
    </lineage>
</organism>
<evidence type="ECO:0000256" key="3">
    <source>
        <dbReference type="ARBA" id="ARBA00022701"/>
    </source>
</evidence>
<keyword evidence="3 8" id="KW-0493">Microtubule</keyword>
<dbReference type="Pfam" id="PF17862">
    <property type="entry name" value="AAA_lid_3"/>
    <property type="match status" value="1"/>
</dbReference>
<dbReference type="GO" id="GO:0005874">
    <property type="term" value="C:microtubule"/>
    <property type="evidence" value="ECO:0007669"/>
    <property type="project" value="UniProtKB-KW"/>
</dbReference>
<accession>A0AAD1X510</accession>
<evidence type="ECO:0000256" key="9">
    <source>
        <dbReference type="SAM" id="MobiDB-lite"/>
    </source>
</evidence>
<dbReference type="InterPro" id="IPR050304">
    <property type="entry name" value="MT-severing_AAA_ATPase"/>
</dbReference>
<dbReference type="PANTHER" id="PTHR23074">
    <property type="entry name" value="AAA DOMAIN-CONTAINING"/>
    <property type="match status" value="1"/>
</dbReference>
<evidence type="ECO:0000256" key="1">
    <source>
        <dbReference type="ARBA" id="ARBA00004245"/>
    </source>
</evidence>
<dbReference type="SUPFAM" id="SSF52540">
    <property type="entry name" value="P-loop containing nucleoside triphosphate hydrolases"/>
    <property type="match status" value="1"/>
</dbReference>
<dbReference type="Pfam" id="PF21126">
    <property type="entry name" value="KATNA1_MIT"/>
    <property type="match status" value="1"/>
</dbReference>
<dbReference type="InterPro" id="IPR015415">
    <property type="entry name" value="Spast_Vps4_C"/>
</dbReference>
<evidence type="ECO:0000259" key="10">
    <source>
        <dbReference type="SMART" id="SM00382"/>
    </source>
</evidence>
<dbReference type="InterPro" id="IPR028596">
    <property type="entry name" value="KATNA1"/>
</dbReference>
<dbReference type="Pfam" id="PF00004">
    <property type="entry name" value="AAA"/>
    <property type="match status" value="1"/>
</dbReference>
<dbReference type="InterPro" id="IPR003960">
    <property type="entry name" value="ATPase_AAA_CS"/>
</dbReference>
<name>A0AAD1X510_EUPCR</name>
<dbReference type="Pfam" id="PF09336">
    <property type="entry name" value="Vps4_C"/>
    <property type="match status" value="1"/>
</dbReference>
<dbReference type="EMBL" id="CAMPGE010004477">
    <property type="protein sequence ID" value="CAI2363328.1"/>
    <property type="molecule type" value="Genomic_DNA"/>
</dbReference>
<comment type="catalytic activity">
    <reaction evidence="8">
        <text>n ATP + n H2O + a microtubule = n ADP + n phosphate + (n+1) alpha/beta tubulin heterodimers.</text>
        <dbReference type="EC" id="5.6.1.1"/>
    </reaction>
</comment>
<protein>
    <recommendedName>
        <fullName evidence="8">Katanin p60 ATPase-containing subunit A1</fullName>
        <shortName evidence="8">Katanin p60 subunit A1</shortName>
        <ecNumber evidence="8">5.6.1.1</ecNumber>
    </recommendedName>
    <alternativeName>
        <fullName evidence="8">p60 katanin</fullName>
    </alternativeName>
</protein>
<dbReference type="InterPro" id="IPR027417">
    <property type="entry name" value="P-loop_NTPase"/>
</dbReference>
<comment type="caution">
    <text evidence="11">The sequence shown here is derived from an EMBL/GenBank/DDBJ whole genome shotgun (WGS) entry which is preliminary data.</text>
</comment>
<feature type="compositionally biased region" description="Basic and acidic residues" evidence="9">
    <location>
        <begin position="230"/>
        <end position="239"/>
    </location>
</feature>
<keyword evidence="7 8" id="KW-0413">Isomerase</keyword>
<dbReference type="GO" id="GO:0005524">
    <property type="term" value="F:ATP binding"/>
    <property type="evidence" value="ECO:0007669"/>
    <property type="project" value="UniProtKB-KW"/>
</dbReference>
<dbReference type="InterPro" id="IPR003593">
    <property type="entry name" value="AAA+_ATPase"/>
</dbReference>
<evidence type="ECO:0000256" key="6">
    <source>
        <dbReference type="ARBA" id="ARBA00023212"/>
    </source>
</evidence>
<evidence type="ECO:0000256" key="4">
    <source>
        <dbReference type="ARBA" id="ARBA00022741"/>
    </source>
</evidence>
<feature type="binding site" evidence="8">
    <location>
        <begin position="334"/>
        <end position="341"/>
    </location>
    <ligand>
        <name>ATP</name>
        <dbReference type="ChEBI" id="CHEBI:30616"/>
    </ligand>
</feature>
<comment type="function">
    <text evidence="8">Severs microtubules in an ATP-dependent manner. Microtubule severing may promote rapid reorganization of cellular microtubule arrays.</text>
</comment>
<sequence>MSDIKDLPKVVMLARENAILGNYNESIKHYQDGVTTIHNLMGTHASKATKEQWKVVESAIQNELANVKEIVSINEGFTNNFGMGPKPAHGGGGGRMLRNDFTSVDINAPEQSYMMKPPIPVPVAKKAPSFERFGGAEPFAHHKGDPVQYYGKDIDDYGENGNNYFVKNRNPRIFQEEKDPDIWDPPSPPKYSQVNKRQPSKWNNNKRKPHLKRGGSQKRPPPAPSAPKPNMEENKRNYEKPWAVEPSKKKSGGKSKDSDSFLYHCYPDGVGPDTDLIEMLEKDVLDKNPQVSFDDIADLDDAKHTLQEAVLLPILMPQYFKGIRRPWRGVLLFGPPGTGKTMLAKAVATQGKTTFFNVSASSLASKWRGESEKLVRLLFEMARFYAPSVIFIDEMDSIASKRSSNEHESNRKVKSELLIQMDGANVASSAGGDEQLDDSERGKSVLVLAATNRPWDLDEAIRRRLEKRIYIPLPTTEGLKQLFKINLKGIRGGSSIKIEELLKKCKGFSGADIAILCREAAMMPMRRKLASGKVNFQELVKMEKELDVPIELQDFKEALKNISKSVSKENLLDYTKWMDEYGCK</sequence>
<dbReference type="Proteomes" id="UP001295684">
    <property type="component" value="Unassembled WGS sequence"/>
</dbReference>
<keyword evidence="4 8" id="KW-0547">Nucleotide-binding</keyword>
<dbReference type="GO" id="GO:0051013">
    <property type="term" value="P:microtubule severing"/>
    <property type="evidence" value="ECO:0007669"/>
    <property type="project" value="UniProtKB-UniRule"/>
</dbReference>
<dbReference type="Gene3D" id="3.40.50.300">
    <property type="entry name" value="P-loop containing nucleotide triphosphate hydrolases"/>
    <property type="match status" value="1"/>
</dbReference>
<dbReference type="Gene3D" id="1.20.58.80">
    <property type="entry name" value="Phosphotransferase system, lactose/cellobiose-type IIA subunit"/>
    <property type="match status" value="1"/>
</dbReference>
<gene>
    <name evidence="8" type="primary">KATNA1</name>
    <name evidence="11" type="ORF">ECRASSUSDP1_LOCUS4659</name>
</gene>
<feature type="compositionally biased region" description="Polar residues" evidence="9">
    <location>
        <begin position="190"/>
        <end position="203"/>
    </location>
</feature>
<keyword evidence="6 8" id="KW-0206">Cytoskeleton</keyword>
<dbReference type="SMART" id="SM00382">
    <property type="entry name" value="AAA"/>
    <property type="match status" value="1"/>
</dbReference>
<dbReference type="PROSITE" id="PS00674">
    <property type="entry name" value="AAA"/>
    <property type="match status" value="1"/>
</dbReference>
<dbReference type="HAMAP" id="MF_03023">
    <property type="entry name" value="Katanin_p60_A1"/>
    <property type="match status" value="1"/>
</dbReference>
<comment type="subcellular location">
    <subcellularLocation>
        <location evidence="1 8">Cytoplasm</location>
        <location evidence="1 8">Cytoskeleton</location>
    </subcellularLocation>
</comment>
<dbReference type="PANTHER" id="PTHR23074:SF19">
    <property type="entry name" value="KATANIN P60 ATPASE-CONTAINING SUBUNIT A1"/>
    <property type="match status" value="1"/>
</dbReference>
<dbReference type="InterPro" id="IPR048611">
    <property type="entry name" value="KATNA1_MIT"/>
</dbReference>
<dbReference type="CDD" id="cd21748">
    <property type="entry name" value="Kp60-NTD"/>
    <property type="match status" value="1"/>
</dbReference>
<dbReference type="GO" id="GO:0008017">
    <property type="term" value="F:microtubule binding"/>
    <property type="evidence" value="ECO:0007669"/>
    <property type="project" value="UniProtKB-UniRule"/>
</dbReference>
<keyword evidence="2 8" id="KW-0963">Cytoplasm</keyword>
<dbReference type="EC" id="5.6.1.1" evidence="8"/>
<dbReference type="FunFam" id="3.40.50.300:FF:000159">
    <property type="entry name" value="Katanin p60 ATPase-containing subunit A1"/>
    <property type="match status" value="1"/>
</dbReference>
<dbReference type="GO" id="GO:0008568">
    <property type="term" value="F:microtubule severing ATPase activity"/>
    <property type="evidence" value="ECO:0007669"/>
    <property type="project" value="UniProtKB-EC"/>
</dbReference>
<comment type="similarity">
    <text evidence="8">Belongs to the AAA ATPase family. Katanin p60 subunit A1 subfamily.</text>
</comment>
<dbReference type="InterPro" id="IPR041569">
    <property type="entry name" value="AAA_lid_3"/>
</dbReference>
<feature type="domain" description="AAA+ ATPase" evidence="10">
    <location>
        <begin position="326"/>
        <end position="475"/>
    </location>
</feature>
<evidence type="ECO:0000313" key="11">
    <source>
        <dbReference type="EMBL" id="CAI2363328.1"/>
    </source>
</evidence>
<keyword evidence="5 8" id="KW-0067">ATP-binding</keyword>
<evidence type="ECO:0000313" key="12">
    <source>
        <dbReference type="Proteomes" id="UP001295684"/>
    </source>
</evidence>
<evidence type="ECO:0000256" key="2">
    <source>
        <dbReference type="ARBA" id="ARBA00022490"/>
    </source>
</evidence>
<dbReference type="GO" id="GO:0005737">
    <property type="term" value="C:cytoplasm"/>
    <property type="evidence" value="ECO:0007669"/>
    <property type="project" value="UniProtKB-UniRule"/>
</dbReference>
<dbReference type="InterPro" id="IPR003959">
    <property type="entry name" value="ATPase_AAA_core"/>
</dbReference>
<feature type="region of interest" description="Disordered" evidence="9">
    <location>
        <begin position="176"/>
        <end position="258"/>
    </location>
</feature>
<reference evidence="11" key="1">
    <citation type="submission" date="2023-07" db="EMBL/GenBank/DDBJ databases">
        <authorList>
            <consortium name="AG Swart"/>
            <person name="Singh M."/>
            <person name="Singh A."/>
            <person name="Seah K."/>
            <person name="Emmerich C."/>
        </authorList>
    </citation>
    <scope>NUCLEOTIDE SEQUENCE</scope>
    <source>
        <strain evidence="11">DP1</strain>
    </source>
</reference>